<dbReference type="Gene3D" id="3.30.200.20">
    <property type="entry name" value="Phosphorylase Kinase, domain 1"/>
    <property type="match status" value="1"/>
</dbReference>
<protein>
    <recommendedName>
        <fullName evidence="9">Protein kinase domain-containing protein</fullName>
    </recommendedName>
</protein>
<gene>
    <name evidence="10" type="ORF">JYZ213_LOCUS33527</name>
    <name evidence="11" type="ORF">OXD698_LOCUS10046</name>
</gene>
<feature type="binding site" evidence="6">
    <location>
        <position position="125"/>
    </location>
    <ligand>
        <name>ATP</name>
        <dbReference type="ChEBI" id="CHEBI:30616"/>
    </ligand>
</feature>
<keyword evidence="3 6" id="KW-0547">Nucleotide-binding</keyword>
<keyword evidence="5 6" id="KW-0067">ATP-binding</keyword>
<accession>A0A818S8W4</accession>
<evidence type="ECO:0000259" key="9">
    <source>
        <dbReference type="PROSITE" id="PS50011"/>
    </source>
</evidence>
<evidence type="ECO:0000256" key="8">
    <source>
        <dbReference type="SAM" id="Phobius"/>
    </source>
</evidence>
<sequence length="497" mass="58098">MKLKLNGTSSFINQTLDIIYIESNLFENQFCINKRKTRSIKNHSRFSLVSITESKSNEFNEYLQERQYMIENFNKFLTTQLRADENLSLDSFKLIHSLGKGGYGSVFLAYHNNTNEYVALKAIKKSTLIENNEQNTILSERQYAFALHHPNIVQFITSFKDNEYVYIGFEWLQGGDLYSLMNYQKLTELQAKFYAAQIVMALDYLHGCKIVYRDLKPENIVLTCHGYIKLIDLGLAKLIRGYSETFCGTPHYIAPEILMHLPYTISPDYWTLGIIIHEMVTGLAPYDRTYRMHENESTENEYDNRSTSTIENSSSDIIRPTSKHYNMYHRIITGCSSMHLKDVTHNCTILIHDLLQHNINQRLGCRQRGILDIFEHPWFNQINFWNLYQQKYLPPFIPMSKYILLSFGLISFLFFTSFISCASLSHPTSYSKSDDYSPSITSEEGDIRFISPNRYLRSSVNYPRANRNQWFRVATYQHFKPSGMDETPNADHLMRWG</sequence>
<keyword evidence="2" id="KW-0808">Transferase</keyword>
<dbReference type="InterPro" id="IPR017441">
    <property type="entry name" value="Protein_kinase_ATP_BS"/>
</dbReference>
<keyword evidence="8" id="KW-0472">Membrane</keyword>
<dbReference type="Gene3D" id="1.10.510.10">
    <property type="entry name" value="Transferase(Phosphotransferase) domain 1"/>
    <property type="match status" value="2"/>
</dbReference>
<organism evidence="11 12">
    <name type="scientific">Adineta steineri</name>
    <dbReference type="NCBI Taxonomy" id="433720"/>
    <lineage>
        <taxon>Eukaryota</taxon>
        <taxon>Metazoa</taxon>
        <taxon>Spiralia</taxon>
        <taxon>Gnathifera</taxon>
        <taxon>Rotifera</taxon>
        <taxon>Eurotatoria</taxon>
        <taxon>Bdelloidea</taxon>
        <taxon>Adinetida</taxon>
        <taxon>Adinetidae</taxon>
        <taxon>Adineta</taxon>
    </lineage>
</organism>
<dbReference type="SMART" id="SM00220">
    <property type="entry name" value="S_TKc"/>
    <property type="match status" value="1"/>
</dbReference>
<dbReference type="Proteomes" id="UP000663845">
    <property type="component" value="Unassembled WGS sequence"/>
</dbReference>
<dbReference type="InterPro" id="IPR000719">
    <property type="entry name" value="Prot_kinase_dom"/>
</dbReference>
<dbReference type="EMBL" id="CAJOAZ010000523">
    <property type="protein sequence ID" value="CAF3668018.1"/>
    <property type="molecule type" value="Genomic_DNA"/>
</dbReference>
<evidence type="ECO:0000256" key="1">
    <source>
        <dbReference type="ARBA" id="ARBA00022527"/>
    </source>
</evidence>
<dbReference type="GO" id="GO:0005524">
    <property type="term" value="F:ATP binding"/>
    <property type="evidence" value="ECO:0007669"/>
    <property type="project" value="UniProtKB-UniRule"/>
</dbReference>
<evidence type="ECO:0000313" key="10">
    <source>
        <dbReference type="EMBL" id="CAF1323235.1"/>
    </source>
</evidence>
<evidence type="ECO:0000256" key="5">
    <source>
        <dbReference type="ARBA" id="ARBA00022840"/>
    </source>
</evidence>
<proteinExistence type="inferred from homology"/>
<comment type="similarity">
    <text evidence="7">Belongs to the protein kinase superfamily.</text>
</comment>
<dbReference type="Pfam" id="PF00069">
    <property type="entry name" value="Pkinase"/>
    <property type="match status" value="1"/>
</dbReference>
<evidence type="ECO:0000256" key="6">
    <source>
        <dbReference type="PROSITE-ProRule" id="PRU10141"/>
    </source>
</evidence>
<dbReference type="FunFam" id="3.30.200.20:FF:000042">
    <property type="entry name" value="Aurora kinase A"/>
    <property type="match status" value="1"/>
</dbReference>
<keyword evidence="8" id="KW-0812">Transmembrane</keyword>
<dbReference type="PROSITE" id="PS00108">
    <property type="entry name" value="PROTEIN_KINASE_ST"/>
    <property type="match status" value="1"/>
</dbReference>
<dbReference type="PROSITE" id="PS00107">
    <property type="entry name" value="PROTEIN_KINASE_ATP"/>
    <property type="match status" value="1"/>
</dbReference>
<dbReference type="AlphaFoldDB" id="A0A818S8W4"/>
<dbReference type="SUPFAM" id="SSF56112">
    <property type="entry name" value="Protein kinase-like (PK-like)"/>
    <property type="match status" value="1"/>
</dbReference>
<dbReference type="InterPro" id="IPR008271">
    <property type="entry name" value="Ser/Thr_kinase_AS"/>
</dbReference>
<evidence type="ECO:0000313" key="12">
    <source>
        <dbReference type="Proteomes" id="UP000663844"/>
    </source>
</evidence>
<feature type="domain" description="Protein kinase" evidence="9">
    <location>
        <begin position="92"/>
        <end position="379"/>
    </location>
</feature>
<evidence type="ECO:0000256" key="2">
    <source>
        <dbReference type="ARBA" id="ARBA00022679"/>
    </source>
</evidence>
<evidence type="ECO:0000256" key="3">
    <source>
        <dbReference type="ARBA" id="ARBA00022741"/>
    </source>
</evidence>
<comment type="caution">
    <text evidence="11">The sequence shown here is derived from an EMBL/GenBank/DDBJ whole genome shotgun (WGS) entry which is preliminary data.</text>
</comment>
<feature type="transmembrane region" description="Helical" evidence="8">
    <location>
        <begin position="402"/>
        <end position="424"/>
    </location>
</feature>
<keyword evidence="1 7" id="KW-0723">Serine/threonine-protein kinase</keyword>
<dbReference type="PROSITE" id="PS50011">
    <property type="entry name" value="PROTEIN_KINASE_DOM"/>
    <property type="match status" value="1"/>
</dbReference>
<reference evidence="11" key="1">
    <citation type="submission" date="2021-02" db="EMBL/GenBank/DDBJ databases">
        <authorList>
            <person name="Nowell W R."/>
        </authorList>
    </citation>
    <scope>NUCLEOTIDE SEQUENCE</scope>
</reference>
<evidence type="ECO:0000256" key="4">
    <source>
        <dbReference type="ARBA" id="ARBA00022777"/>
    </source>
</evidence>
<dbReference type="Proteomes" id="UP000663844">
    <property type="component" value="Unassembled WGS sequence"/>
</dbReference>
<dbReference type="PANTHER" id="PTHR24353">
    <property type="entry name" value="CYCLIC NUCLEOTIDE-DEPENDENT PROTEIN KINASE"/>
    <property type="match status" value="1"/>
</dbReference>
<evidence type="ECO:0000313" key="11">
    <source>
        <dbReference type="EMBL" id="CAF3668018.1"/>
    </source>
</evidence>
<name>A0A818S8W4_9BILA</name>
<dbReference type="GO" id="GO:0004674">
    <property type="term" value="F:protein serine/threonine kinase activity"/>
    <property type="evidence" value="ECO:0007669"/>
    <property type="project" value="UniProtKB-KW"/>
</dbReference>
<keyword evidence="4" id="KW-0418">Kinase</keyword>
<dbReference type="EMBL" id="CAJNOG010000637">
    <property type="protein sequence ID" value="CAF1323235.1"/>
    <property type="molecule type" value="Genomic_DNA"/>
</dbReference>
<evidence type="ECO:0000256" key="7">
    <source>
        <dbReference type="RuleBase" id="RU000304"/>
    </source>
</evidence>
<dbReference type="InterPro" id="IPR011009">
    <property type="entry name" value="Kinase-like_dom_sf"/>
</dbReference>
<keyword evidence="8" id="KW-1133">Transmembrane helix</keyword>